<feature type="non-terminal residue" evidence="2">
    <location>
        <position position="1"/>
    </location>
</feature>
<dbReference type="EMBL" id="CADCTX010000285">
    <property type="protein sequence ID" value="CAA9311185.1"/>
    <property type="molecule type" value="Genomic_DNA"/>
</dbReference>
<protein>
    <submittedName>
        <fullName evidence="2">Uncharacterized protein</fullName>
    </submittedName>
</protein>
<proteinExistence type="predicted"/>
<name>A0A6J4KQE2_9BACT</name>
<accession>A0A6J4KQE2</accession>
<feature type="non-terminal residue" evidence="2">
    <location>
        <position position="48"/>
    </location>
</feature>
<feature type="region of interest" description="Disordered" evidence="1">
    <location>
        <begin position="1"/>
        <end position="48"/>
    </location>
</feature>
<organism evidence="2">
    <name type="scientific">uncultured Gemmatimonadaceae bacterium</name>
    <dbReference type="NCBI Taxonomy" id="246130"/>
    <lineage>
        <taxon>Bacteria</taxon>
        <taxon>Pseudomonadati</taxon>
        <taxon>Gemmatimonadota</taxon>
        <taxon>Gemmatimonadia</taxon>
        <taxon>Gemmatimonadales</taxon>
        <taxon>Gemmatimonadaceae</taxon>
        <taxon>environmental samples</taxon>
    </lineage>
</organism>
<reference evidence="2" key="1">
    <citation type="submission" date="2020-02" db="EMBL/GenBank/DDBJ databases">
        <authorList>
            <person name="Meier V. D."/>
        </authorList>
    </citation>
    <scope>NUCLEOTIDE SEQUENCE</scope>
    <source>
        <strain evidence="2">AVDCRST_MAG40</strain>
    </source>
</reference>
<dbReference type="AlphaFoldDB" id="A0A6J4KQE2"/>
<evidence type="ECO:0000313" key="2">
    <source>
        <dbReference type="EMBL" id="CAA9311185.1"/>
    </source>
</evidence>
<sequence>WEWAVGGSRSTPRPPFTHHATRNPRVHPDRPRGSAPGRPSPTGRVVRC</sequence>
<feature type="compositionally biased region" description="Low complexity" evidence="1">
    <location>
        <begin position="33"/>
        <end position="48"/>
    </location>
</feature>
<gene>
    <name evidence="2" type="ORF">AVDCRST_MAG40-981</name>
</gene>
<evidence type="ECO:0000256" key="1">
    <source>
        <dbReference type="SAM" id="MobiDB-lite"/>
    </source>
</evidence>